<organism evidence="6 7">
    <name type="scientific">Allomeiothermus silvanus (strain ATCC 700542 / DSM 9946 / NBRC 106475 / NCIMB 13440 / VI-R2)</name>
    <name type="common">Thermus silvanus</name>
    <dbReference type="NCBI Taxonomy" id="526227"/>
    <lineage>
        <taxon>Bacteria</taxon>
        <taxon>Thermotogati</taxon>
        <taxon>Deinococcota</taxon>
        <taxon>Deinococci</taxon>
        <taxon>Thermales</taxon>
        <taxon>Thermaceae</taxon>
        <taxon>Allomeiothermus</taxon>
    </lineage>
</organism>
<keyword evidence="7" id="KW-1185">Reference proteome</keyword>
<evidence type="ECO:0000256" key="1">
    <source>
        <dbReference type="ARBA" id="ARBA00022692"/>
    </source>
</evidence>
<dbReference type="InterPro" id="IPR011701">
    <property type="entry name" value="MFS"/>
</dbReference>
<keyword evidence="1 4" id="KW-0812">Transmembrane</keyword>
<dbReference type="OrthoDB" id="9793283at2"/>
<feature type="transmembrane region" description="Helical" evidence="4">
    <location>
        <begin position="84"/>
        <end position="106"/>
    </location>
</feature>
<feature type="transmembrane region" description="Helical" evidence="4">
    <location>
        <begin position="351"/>
        <end position="370"/>
    </location>
</feature>
<feature type="transmembrane region" description="Helical" evidence="4">
    <location>
        <begin position="12"/>
        <end position="33"/>
    </location>
</feature>
<reference evidence="6 7" key="1">
    <citation type="journal article" date="2010" name="Stand. Genomic Sci.">
        <title>Complete genome sequence of Meiothermus silvanus type strain (VI-R2).</title>
        <authorList>
            <person name="Sikorski J."/>
            <person name="Tindall B.J."/>
            <person name="Lowry S."/>
            <person name="Lucas S."/>
            <person name="Nolan M."/>
            <person name="Copeland A."/>
            <person name="Glavina Del Rio T."/>
            <person name="Tice H."/>
            <person name="Cheng J.F."/>
            <person name="Han C."/>
            <person name="Pitluck S."/>
            <person name="Liolios K."/>
            <person name="Ivanova N."/>
            <person name="Mavromatis K."/>
            <person name="Mikhailova N."/>
            <person name="Pati A."/>
            <person name="Goodwin L."/>
            <person name="Chen A."/>
            <person name="Palaniappan K."/>
            <person name="Land M."/>
            <person name="Hauser L."/>
            <person name="Chang Y.J."/>
            <person name="Jeffries C.D."/>
            <person name="Rohde M."/>
            <person name="Goker M."/>
            <person name="Woyke T."/>
            <person name="Bristow J."/>
            <person name="Eisen J.A."/>
            <person name="Markowitz V."/>
            <person name="Hugenholtz P."/>
            <person name="Kyrpides N.C."/>
            <person name="Klenk H.P."/>
            <person name="Lapidus A."/>
        </authorList>
    </citation>
    <scope>NUCLEOTIDE SEQUENCE [LARGE SCALE GENOMIC DNA]</scope>
    <source>
        <strain evidence="7">ATCC 700542 / DSM 9946 / VI-R2</strain>
    </source>
</reference>
<dbReference type="InterPro" id="IPR020846">
    <property type="entry name" value="MFS_dom"/>
</dbReference>
<dbReference type="HOGENOM" id="CLU_040011_1_0_0"/>
<evidence type="ECO:0000259" key="5">
    <source>
        <dbReference type="PROSITE" id="PS50850"/>
    </source>
</evidence>
<dbReference type="eggNOG" id="COG2814">
    <property type="taxonomic scope" value="Bacteria"/>
</dbReference>
<evidence type="ECO:0000256" key="4">
    <source>
        <dbReference type="SAM" id="Phobius"/>
    </source>
</evidence>
<dbReference type="PANTHER" id="PTHR23528:SF1">
    <property type="entry name" value="MAJOR FACILITATOR SUPERFAMILY (MFS) PROFILE DOMAIN-CONTAINING PROTEIN"/>
    <property type="match status" value="1"/>
</dbReference>
<proteinExistence type="predicted"/>
<dbReference type="Proteomes" id="UP000001916">
    <property type="component" value="Chromosome"/>
</dbReference>
<feature type="domain" description="Major facilitator superfamily (MFS) profile" evidence="5">
    <location>
        <begin position="170"/>
        <end position="407"/>
    </location>
</feature>
<dbReference type="KEGG" id="msv:Mesil_2450"/>
<evidence type="ECO:0000256" key="2">
    <source>
        <dbReference type="ARBA" id="ARBA00022989"/>
    </source>
</evidence>
<dbReference type="GO" id="GO:0022857">
    <property type="term" value="F:transmembrane transporter activity"/>
    <property type="evidence" value="ECO:0007669"/>
    <property type="project" value="InterPro"/>
</dbReference>
<dbReference type="PROSITE" id="PS50850">
    <property type="entry name" value="MFS"/>
    <property type="match status" value="1"/>
</dbReference>
<feature type="transmembrane region" description="Helical" evidence="4">
    <location>
        <begin position="382"/>
        <end position="401"/>
    </location>
</feature>
<dbReference type="PANTHER" id="PTHR23528">
    <property type="match status" value="1"/>
</dbReference>
<evidence type="ECO:0000313" key="6">
    <source>
        <dbReference type="EMBL" id="ADH64303.1"/>
    </source>
</evidence>
<name>D7BAS9_ALLS1</name>
<feature type="transmembrane region" description="Helical" evidence="4">
    <location>
        <begin position="258"/>
        <end position="280"/>
    </location>
</feature>
<feature type="transmembrane region" description="Helical" evidence="4">
    <location>
        <begin position="53"/>
        <end position="72"/>
    </location>
</feature>
<keyword evidence="2 4" id="KW-1133">Transmembrane helix</keyword>
<dbReference type="SUPFAM" id="SSF103473">
    <property type="entry name" value="MFS general substrate transporter"/>
    <property type="match status" value="1"/>
</dbReference>
<feature type="transmembrane region" description="Helical" evidence="4">
    <location>
        <begin position="170"/>
        <end position="188"/>
    </location>
</feature>
<feature type="transmembrane region" description="Helical" evidence="4">
    <location>
        <begin position="215"/>
        <end position="238"/>
    </location>
</feature>
<evidence type="ECO:0000256" key="3">
    <source>
        <dbReference type="ARBA" id="ARBA00023136"/>
    </source>
</evidence>
<evidence type="ECO:0000313" key="7">
    <source>
        <dbReference type="Proteomes" id="UP000001916"/>
    </source>
</evidence>
<dbReference type="InterPro" id="IPR036259">
    <property type="entry name" value="MFS_trans_sf"/>
</dbReference>
<sequence length="407" mass="44394">MQRARPAGILRYFGFSAYWFGFNFHWTLILLFLMPADILRFVGQERQGTYLGWLAGTLALIPLVLPPFLGAWSDRIGKRKSFMVWGTAINILGLAIMFFAPGYWVYAAGYVLVQLGNNVASTPYAALIPDTVAQGEKGTASGVLGFFQLSSQVAGGISPILLQGSREGQYLAIVLVLLFMTLTTLQSVPEPQIKREVKPLNLRVFLLPEYRDFRWVFLTRALVESGRFAIQPFLFYYLRDVVKTFPLGPLRLALADQALGIILLLLSLAGAVTAIVGGVLSDRIGKKRIVFLAGGIMASAAVGFALTQSYALAVLIGLVFGLGYGAYISVDWALATSVLPDPSKHARDMGIWHMALVFPQLFQGLFGQILDAGNRASPGGGYPILFAIAVIFFVLGTVFVSRVRGVR</sequence>
<dbReference type="Pfam" id="PF07690">
    <property type="entry name" value="MFS_1"/>
    <property type="match status" value="1"/>
</dbReference>
<dbReference type="AlphaFoldDB" id="D7BAS9"/>
<accession>D7BAS9</accession>
<dbReference type="RefSeq" id="WP_013158845.1">
    <property type="nucleotide sequence ID" value="NC_014212.1"/>
</dbReference>
<feature type="transmembrane region" description="Helical" evidence="4">
    <location>
        <begin position="289"/>
        <end position="306"/>
    </location>
</feature>
<dbReference type="Gene3D" id="1.20.1250.20">
    <property type="entry name" value="MFS general substrate transporter like domains"/>
    <property type="match status" value="2"/>
</dbReference>
<dbReference type="EMBL" id="CP002042">
    <property type="protein sequence ID" value="ADH64303.1"/>
    <property type="molecule type" value="Genomic_DNA"/>
</dbReference>
<dbReference type="STRING" id="526227.Mesil_2450"/>
<keyword evidence="3 4" id="KW-0472">Membrane</keyword>
<gene>
    <name evidence="6" type="ordered locus">Mesil_2450</name>
</gene>
<protein>
    <submittedName>
        <fullName evidence="6">Major facilitator superfamily MFS_1</fullName>
    </submittedName>
</protein>
<feature type="transmembrane region" description="Helical" evidence="4">
    <location>
        <begin position="312"/>
        <end position="339"/>
    </location>
</feature>